<evidence type="ECO:0000256" key="3">
    <source>
        <dbReference type="ARBA" id="ARBA00022475"/>
    </source>
</evidence>
<dbReference type="Pfam" id="PF00528">
    <property type="entry name" value="BPD_transp_1"/>
    <property type="match status" value="1"/>
</dbReference>
<dbReference type="CDD" id="cd06261">
    <property type="entry name" value="TM_PBP2"/>
    <property type="match status" value="1"/>
</dbReference>
<evidence type="ECO:0000259" key="8">
    <source>
        <dbReference type="PROSITE" id="PS50928"/>
    </source>
</evidence>
<feature type="transmembrane region" description="Helical" evidence="7">
    <location>
        <begin position="81"/>
        <end position="108"/>
    </location>
</feature>
<feature type="transmembrane region" description="Helical" evidence="7">
    <location>
        <begin position="146"/>
        <end position="167"/>
    </location>
</feature>
<accession>A0ABS3APE6</accession>
<dbReference type="Gene3D" id="1.10.3720.10">
    <property type="entry name" value="MetI-like"/>
    <property type="match status" value="1"/>
</dbReference>
<evidence type="ECO:0000256" key="5">
    <source>
        <dbReference type="ARBA" id="ARBA00022989"/>
    </source>
</evidence>
<evidence type="ECO:0000256" key="1">
    <source>
        <dbReference type="ARBA" id="ARBA00004651"/>
    </source>
</evidence>
<dbReference type="EMBL" id="JAFIUH010000001">
    <property type="protein sequence ID" value="MBN4059517.1"/>
    <property type="molecule type" value="Genomic_DNA"/>
</dbReference>
<dbReference type="PROSITE" id="PS50928">
    <property type="entry name" value="ABC_TM1"/>
    <property type="match status" value="1"/>
</dbReference>
<comment type="caution">
    <text evidence="9">The sequence shown here is derived from an EMBL/GenBank/DDBJ whole genome shotgun (WGS) entry which is preliminary data.</text>
</comment>
<gene>
    <name evidence="9" type="ORF">JYT35_00185</name>
</gene>
<keyword evidence="4 7" id="KW-0812">Transmembrane</keyword>
<dbReference type="InterPro" id="IPR035906">
    <property type="entry name" value="MetI-like_sf"/>
</dbReference>
<comment type="similarity">
    <text evidence="7">Belongs to the binding-protein-dependent transport system permease family.</text>
</comment>
<protein>
    <submittedName>
        <fullName evidence="9">Carbohydrate ABC transporter permease</fullName>
    </submittedName>
</protein>
<evidence type="ECO:0000256" key="7">
    <source>
        <dbReference type="RuleBase" id="RU363032"/>
    </source>
</evidence>
<name>A0ABS3APE6_9ACTN</name>
<dbReference type="PANTHER" id="PTHR43744">
    <property type="entry name" value="ABC TRANSPORTER PERMEASE PROTEIN MG189-RELATED-RELATED"/>
    <property type="match status" value="1"/>
</dbReference>
<keyword evidence="2 7" id="KW-0813">Transport</keyword>
<comment type="subcellular location">
    <subcellularLocation>
        <location evidence="1 7">Cell membrane</location>
        <topology evidence="1 7">Multi-pass membrane protein</topology>
    </subcellularLocation>
</comment>
<feature type="transmembrane region" description="Helical" evidence="7">
    <location>
        <begin position="120"/>
        <end position="140"/>
    </location>
</feature>
<sequence length="286" mass="31174">MNPDKLTLRPFGSYGPRLGTTAANLGLTLAGLVMVVPFLWTLSTSFKTGQAATELPPSLIPNPITIENYRTLGDVLPFWRILANSIIVTVVATFAQVITSAMAGYGLARYRFRGREALMLLYLGTLMVPFQVTIVPLFLMMRWLGWINSLQALIVPSVASAFGVFLFRQFFMQMPREYEEAAAIDGAGPWRTFLYIALPYAKPAAATHGILAFMGSWNAFLWPLFIARDESAMTLPVGLSALNGRYSTDFALVMAGVVVTIVPVITVFATLQRHISGGLLLGSGGK</sequence>
<keyword evidence="10" id="KW-1185">Reference proteome</keyword>
<dbReference type="SUPFAM" id="SSF161098">
    <property type="entry name" value="MetI-like"/>
    <property type="match status" value="1"/>
</dbReference>
<evidence type="ECO:0000256" key="6">
    <source>
        <dbReference type="ARBA" id="ARBA00023136"/>
    </source>
</evidence>
<keyword evidence="3" id="KW-1003">Cell membrane</keyword>
<feature type="transmembrane region" description="Helical" evidence="7">
    <location>
        <begin position="21"/>
        <end position="40"/>
    </location>
</feature>
<feature type="transmembrane region" description="Helical" evidence="7">
    <location>
        <begin position="205"/>
        <end position="226"/>
    </location>
</feature>
<proteinExistence type="inferred from homology"/>
<evidence type="ECO:0000313" key="9">
    <source>
        <dbReference type="EMBL" id="MBN4059517.1"/>
    </source>
</evidence>
<reference evidence="9" key="1">
    <citation type="submission" date="2021-02" db="EMBL/GenBank/DDBJ databases">
        <title>Activity-based single-cell genomes from oceanic crustal fluid captures similar information to metagenomic and metatranscriptomic surveys with orders of magnitude less sampling.</title>
        <authorList>
            <person name="D'Angelo T.S."/>
            <person name="Orcutt B.N."/>
        </authorList>
    </citation>
    <scope>NUCLEOTIDE SEQUENCE [LARGE SCALE GENOMIC DNA]</scope>
    <source>
        <strain evidence="9">AH-315-J10</strain>
    </source>
</reference>
<dbReference type="Proteomes" id="UP000724964">
    <property type="component" value="Unassembled WGS sequence"/>
</dbReference>
<evidence type="ECO:0000313" key="10">
    <source>
        <dbReference type="Proteomes" id="UP000724964"/>
    </source>
</evidence>
<feature type="domain" description="ABC transmembrane type-1" evidence="8">
    <location>
        <begin position="82"/>
        <end position="271"/>
    </location>
</feature>
<keyword evidence="6 7" id="KW-0472">Membrane</keyword>
<keyword evidence="5 7" id="KW-1133">Transmembrane helix</keyword>
<dbReference type="InterPro" id="IPR000515">
    <property type="entry name" value="MetI-like"/>
</dbReference>
<feature type="transmembrane region" description="Helical" evidence="7">
    <location>
        <begin position="250"/>
        <end position="271"/>
    </location>
</feature>
<dbReference type="PANTHER" id="PTHR43744:SF12">
    <property type="entry name" value="ABC TRANSPORTER PERMEASE PROTEIN MG189-RELATED"/>
    <property type="match status" value="1"/>
</dbReference>
<evidence type="ECO:0000256" key="4">
    <source>
        <dbReference type="ARBA" id="ARBA00022692"/>
    </source>
</evidence>
<evidence type="ECO:0000256" key="2">
    <source>
        <dbReference type="ARBA" id="ARBA00022448"/>
    </source>
</evidence>
<organism evidence="9 10">
    <name type="scientific">Acidimicrobium ferrooxidans</name>
    <dbReference type="NCBI Taxonomy" id="53635"/>
    <lineage>
        <taxon>Bacteria</taxon>
        <taxon>Bacillati</taxon>
        <taxon>Actinomycetota</taxon>
        <taxon>Acidimicrobiia</taxon>
        <taxon>Acidimicrobiales</taxon>
        <taxon>Acidimicrobiaceae</taxon>
        <taxon>Acidimicrobium</taxon>
    </lineage>
</organism>